<dbReference type="PANTHER" id="PTHR10133">
    <property type="entry name" value="DNA POLYMERASE I"/>
    <property type="match status" value="1"/>
</dbReference>
<feature type="compositionally biased region" description="Acidic residues" evidence="1">
    <location>
        <begin position="424"/>
        <end position="434"/>
    </location>
</feature>
<accession>A0ABD2QD56</accession>
<comment type="caution">
    <text evidence="3">The sequence shown here is derived from an EMBL/GenBank/DDBJ whole genome shotgun (WGS) entry which is preliminary data.</text>
</comment>
<sequence>MNWMRYLDIYNALSPADRRVADLVGVRENFLVKAISMGVSGKTNRGLLHVHKRFFSALVLYRLVNEMPLAKICEEFDLNRGVLQSMQQQSSIYAGMVTIFCNRLGWTHIERLLAGFQFRLSFGACSELLDLLKLQPILNVQRARALFANGINSVLLLAQAKPRNVTRLLQQAHGREIDEVEAGSLLVERAQEIIRLDLALDYGLELPQEQVKPVSVPVTPKASPPKSVESPICPPTLALDHGLELPQEQVKPVSVPETPKASPPKPVESPICPPTLASILRNASQACSTPKASLRSLLPQVTEEEEKDNKCKEEQSNLTNSLGRIFNEDASFVAPLPQVKKSHICFDDESFILIEENPKEKSVANLPLSALLAEPPPKRVKLDEEEVPFSSPLDYCCITQNEVVAANLLQESSDLFQSEISSSSEDDLSSDEEPQILPRDSGQFLFPRSTRPGYLN</sequence>
<dbReference type="InterPro" id="IPR048960">
    <property type="entry name" value="POLQ-like_helical"/>
</dbReference>
<proteinExistence type="predicted"/>
<gene>
    <name evidence="3" type="ORF">Ciccas_003868</name>
</gene>
<evidence type="ECO:0000313" key="4">
    <source>
        <dbReference type="Proteomes" id="UP001626550"/>
    </source>
</evidence>
<dbReference type="AlphaFoldDB" id="A0ABD2QD56"/>
<feature type="region of interest" description="Disordered" evidence="1">
    <location>
        <begin position="419"/>
        <end position="456"/>
    </location>
</feature>
<organism evidence="3 4">
    <name type="scientific">Cichlidogyrus casuarinus</name>
    <dbReference type="NCBI Taxonomy" id="1844966"/>
    <lineage>
        <taxon>Eukaryota</taxon>
        <taxon>Metazoa</taxon>
        <taxon>Spiralia</taxon>
        <taxon>Lophotrochozoa</taxon>
        <taxon>Platyhelminthes</taxon>
        <taxon>Monogenea</taxon>
        <taxon>Monopisthocotylea</taxon>
        <taxon>Dactylogyridea</taxon>
        <taxon>Ancyrocephalidae</taxon>
        <taxon>Cichlidogyrus</taxon>
    </lineage>
</organism>
<evidence type="ECO:0000313" key="3">
    <source>
        <dbReference type="EMBL" id="KAL3317476.1"/>
    </source>
</evidence>
<reference evidence="3 4" key="1">
    <citation type="submission" date="2024-11" db="EMBL/GenBank/DDBJ databases">
        <title>Adaptive evolution of stress response genes in parasites aligns with host niche diversity.</title>
        <authorList>
            <person name="Hahn C."/>
            <person name="Resl P."/>
        </authorList>
    </citation>
    <scope>NUCLEOTIDE SEQUENCE [LARGE SCALE GENOMIC DNA]</scope>
    <source>
        <strain evidence="3">EGGRZ-B1_66</strain>
        <tissue evidence="3">Body</tissue>
    </source>
</reference>
<evidence type="ECO:0000256" key="1">
    <source>
        <dbReference type="SAM" id="MobiDB-lite"/>
    </source>
</evidence>
<dbReference type="EMBL" id="JBJKFK010000378">
    <property type="protein sequence ID" value="KAL3317476.1"/>
    <property type="molecule type" value="Genomic_DNA"/>
</dbReference>
<feature type="domain" description="POLQ-like helical" evidence="2">
    <location>
        <begin position="1"/>
        <end position="120"/>
    </location>
</feature>
<keyword evidence="4" id="KW-1185">Reference proteome</keyword>
<name>A0ABD2QD56_9PLAT</name>
<dbReference type="InterPro" id="IPR002298">
    <property type="entry name" value="DNA_polymerase_A"/>
</dbReference>
<dbReference type="SUPFAM" id="SSF158702">
    <property type="entry name" value="Sec63 N-terminal domain-like"/>
    <property type="match status" value="1"/>
</dbReference>
<dbReference type="Proteomes" id="UP001626550">
    <property type="component" value="Unassembled WGS sequence"/>
</dbReference>
<dbReference type="PANTHER" id="PTHR10133:SF62">
    <property type="entry name" value="DNA POLYMERASE THETA"/>
    <property type="match status" value="1"/>
</dbReference>
<feature type="region of interest" description="Disordered" evidence="1">
    <location>
        <begin position="250"/>
        <end position="270"/>
    </location>
</feature>
<dbReference type="Gene3D" id="1.10.3380.20">
    <property type="match status" value="1"/>
</dbReference>
<dbReference type="Pfam" id="PF21099">
    <property type="entry name" value="POLQ_helical"/>
    <property type="match status" value="1"/>
</dbReference>
<feature type="compositionally biased region" description="Pro residues" evidence="1">
    <location>
        <begin position="261"/>
        <end position="270"/>
    </location>
</feature>
<evidence type="ECO:0000259" key="2">
    <source>
        <dbReference type="Pfam" id="PF21099"/>
    </source>
</evidence>
<protein>
    <recommendedName>
        <fullName evidence="2">POLQ-like helical domain-containing protein</fullName>
    </recommendedName>
</protein>